<evidence type="ECO:0000256" key="4">
    <source>
        <dbReference type="ARBA" id="ARBA00011738"/>
    </source>
</evidence>
<comment type="catalytic activity">
    <reaction evidence="1">
        <text>a 2'-deoxyribonucleoside 5'-phosphate + H2O = a 2'-deoxyribonucleoside + phosphate</text>
        <dbReference type="Rhea" id="RHEA:36167"/>
        <dbReference type="ChEBI" id="CHEBI:15377"/>
        <dbReference type="ChEBI" id="CHEBI:18274"/>
        <dbReference type="ChEBI" id="CHEBI:43474"/>
        <dbReference type="ChEBI" id="CHEBI:65317"/>
        <dbReference type="EC" id="3.1.3.89"/>
    </reaction>
</comment>
<dbReference type="EMBL" id="AP021874">
    <property type="protein sequence ID" value="BBO72424.1"/>
    <property type="molecule type" value="Genomic_DNA"/>
</dbReference>
<evidence type="ECO:0000256" key="6">
    <source>
        <dbReference type="ARBA" id="ARBA00022723"/>
    </source>
</evidence>
<dbReference type="AlphaFoldDB" id="A0A5K7Z1Q5"/>
<comment type="cofactor">
    <cofactor evidence="2">
        <name>Mn(2+)</name>
        <dbReference type="ChEBI" id="CHEBI:29035"/>
    </cofactor>
</comment>
<dbReference type="GO" id="GO:0046872">
    <property type="term" value="F:metal ion binding"/>
    <property type="evidence" value="ECO:0007669"/>
    <property type="project" value="UniProtKB-KW"/>
</dbReference>
<evidence type="ECO:0000256" key="3">
    <source>
        <dbReference type="ARBA" id="ARBA00001941"/>
    </source>
</evidence>
<dbReference type="SUPFAM" id="SSF109604">
    <property type="entry name" value="HD-domain/PDEase-like"/>
    <property type="match status" value="1"/>
</dbReference>
<dbReference type="PANTHER" id="PTHR11845">
    <property type="entry name" value="5'-DEOXYNUCLEOTIDASE HDDC2"/>
    <property type="match status" value="1"/>
</dbReference>
<evidence type="ECO:0000313" key="9">
    <source>
        <dbReference type="EMBL" id="BBO72424.1"/>
    </source>
</evidence>
<dbReference type="Pfam" id="PF13023">
    <property type="entry name" value="HD_3"/>
    <property type="match status" value="1"/>
</dbReference>
<sequence>MDRIAEFLFEAMLLKRIHRTGYQFLGPGKESVAEHTFGVLCIAWTLAELSPHAKKGRLLAMCLFHDLPEARMGDLNAVQKQYVAANEKLAVEHMARGLPFGSDIQELIDEFNARETLEARLANDADQLAFLLDLKSLSDMGYAAPEKWAGHVKARLKTDAGISLAQSIEETEWDSWWLKIFIDSSGGLQ</sequence>
<dbReference type="PANTHER" id="PTHR11845:SF13">
    <property type="entry name" value="5'-DEOXYNUCLEOTIDASE HDDC2"/>
    <property type="match status" value="1"/>
</dbReference>
<evidence type="ECO:0000259" key="8">
    <source>
        <dbReference type="SMART" id="SM00471"/>
    </source>
</evidence>
<dbReference type="Gene3D" id="1.10.3210.10">
    <property type="entry name" value="Hypothetical protein af1432"/>
    <property type="match status" value="1"/>
</dbReference>
<name>A0A5K7Z1Q5_9BACT</name>
<dbReference type="EC" id="3.1.3.89" evidence="5"/>
<dbReference type="RefSeq" id="WP_155320123.1">
    <property type="nucleotide sequence ID" value="NZ_AP021874.1"/>
</dbReference>
<keyword evidence="6" id="KW-0479">Metal-binding</keyword>
<dbReference type="InterPro" id="IPR006674">
    <property type="entry name" value="HD_domain"/>
</dbReference>
<evidence type="ECO:0000256" key="5">
    <source>
        <dbReference type="ARBA" id="ARBA00012964"/>
    </source>
</evidence>
<organism evidence="9 10">
    <name type="scientific">Desulfosarcina alkanivorans</name>
    <dbReference type="NCBI Taxonomy" id="571177"/>
    <lineage>
        <taxon>Bacteria</taxon>
        <taxon>Pseudomonadati</taxon>
        <taxon>Thermodesulfobacteriota</taxon>
        <taxon>Desulfobacteria</taxon>
        <taxon>Desulfobacterales</taxon>
        <taxon>Desulfosarcinaceae</taxon>
        <taxon>Desulfosarcina</taxon>
    </lineage>
</organism>
<dbReference type="GO" id="GO:0002953">
    <property type="term" value="F:5'-deoxynucleotidase activity"/>
    <property type="evidence" value="ECO:0007669"/>
    <property type="project" value="UniProtKB-EC"/>
</dbReference>
<dbReference type="InterPro" id="IPR003607">
    <property type="entry name" value="HD/PDEase_dom"/>
</dbReference>
<dbReference type="KEGG" id="dalk:DSCA_63540"/>
<reference evidence="9 10" key="1">
    <citation type="submission" date="2019-11" db="EMBL/GenBank/DDBJ databases">
        <title>Comparative genomics of hydrocarbon-degrading Desulfosarcina strains.</title>
        <authorList>
            <person name="Watanabe M."/>
            <person name="Kojima H."/>
            <person name="Fukui M."/>
        </authorList>
    </citation>
    <scope>NUCLEOTIDE SEQUENCE [LARGE SCALE GENOMIC DNA]</scope>
    <source>
        <strain evidence="9 10">PL12</strain>
    </source>
</reference>
<comment type="cofactor">
    <cofactor evidence="3">
        <name>Co(2+)</name>
        <dbReference type="ChEBI" id="CHEBI:48828"/>
    </cofactor>
</comment>
<evidence type="ECO:0000313" key="10">
    <source>
        <dbReference type="Proteomes" id="UP000427906"/>
    </source>
</evidence>
<dbReference type="Proteomes" id="UP000427906">
    <property type="component" value="Chromosome"/>
</dbReference>
<evidence type="ECO:0000256" key="2">
    <source>
        <dbReference type="ARBA" id="ARBA00001936"/>
    </source>
</evidence>
<proteinExistence type="predicted"/>
<dbReference type="InterPro" id="IPR039356">
    <property type="entry name" value="YfbR/HDDC2"/>
</dbReference>
<evidence type="ECO:0000256" key="7">
    <source>
        <dbReference type="ARBA" id="ARBA00022801"/>
    </source>
</evidence>
<keyword evidence="7 9" id="KW-0378">Hydrolase</keyword>
<evidence type="ECO:0000256" key="1">
    <source>
        <dbReference type="ARBA" id="ARBA00001638"/>
    </source>
</evidence>
<gene>
    <name evidence="9" type="ORF">DSCA_63540</name>
</gene>
<dbReference type="SMART" id="SM00471">
    <property type="entry name" value="HDc"/>
    <property type="match status" value="1"/>
</dbReference>
<keyword evidence="10" id="KW-1185">Reference proteome</keyword>
<dbReference type="OrthoDB" id="9786155at2"/>
<accession>A0A5K7Z1Q5</accession>
<dbReference type="GO" id="GO:0005737">
    <property type="term" value="C:cytoplasm"/>
    <property type="evidence" value="ECO:0007669"/>
    <property type="project" value="TreeGrafter"/>
</dbReference>
<protein>
    <recommendedName>
        <fullName evidence="5">5'-deoxynucleotidase</fullName>
        <ecNumber evidence="5">3.1.3.89</ecNumber>
    </recommendedName>
</protein>
<comment type="subunit">
    <text evidence="4">Homodimer.</text>
</comment>
<feature type="domain" description="HD/PDEase" evidence="8">
    <location>
        <begin position="28"/>
        <end position="140"/>
    </location>
</feature>